<proteinExistence type="predicted"/>
<dbReference type="AlphaFoldDB" id="A0A2P2PIH2"/>
<sequence length="66" mass="7772">MILIGYITFQVSGNSLLHFLLIKEQHVNNIQLVNLALFVVLYFLFCSFWCREKVGFREDITQHVVL</sequence>
<evidence type="ECO:0000313" key="2">
    <source>
        <dbReference type="EMBL" id="MBX54578.1"/>
    </source>
</evidence>
<evidence type="ECO:0000256" key="1">
    <source>
        <dbReference type="SAM" id="Phobius"/>
    </source>
</evidence>
<keyword evidence="1" id="KW-0812">Transmembrane</keyword>
<reference evidence="2" key="1">
    <citation type="submission" date="2018-02" db="EMBL/GenBank/DDBJ databases">
        <title>Rhizophora mucronata_Transcriptome.</title>
        <authorList>
            <person name="Meera S.P."/>
            <person name="Sreeshan A."/>
            <person name="Augustine A."/>
        </authorList>
    </citation>
    <scope>NUCLEOTIDE SEQUENCE</scope>
    <source>
        <tissue evidence="2">Leaf</tissue>
    </source>
</reference>
<organism evidence="2">
    <name type="scientific">Rhizophora mucronata</name>
    <name type="common">Asiatic mangrove</name>
    <dbReference type="NCBI Taxonomy" id="61149"/>
    <lineage>
        <taxon>Eukaryota</taxon>
        <taxon>Viridiplantae</taxon>
        <taxon>Streptophyta</taxon>
        <taxon>Embryophyta</taxon>
        <taxon>Tracheophyta</taxon>
        <taxon>Spermatophyta</taxon>
        <taxon>Magnoliopsida</taxon>
        <taxon>eudicotyledons</taxon>
        <taxon>Gunneridae</taxon>
        <taxon>Pentapetalae</taxon>
        <taxon>rosids</taxon>
        <taxon>fabids</taxon>
        <taxon>Malpighiales</taxon>
        <taxon>Rhizophoraceae</taxon>
        <taxon>Rhizophora</taxon>
    </lineage>
</organism>
<accession>A0A2P2PIH2</accession>
<keyword evidence="1" id="KW-0472">Membrane</keyword>
<feature type="transmembrane region" description="Helical" evidence="1">
    <location>
        <begin position="30"/>
        <end position="50"/>
    </location>
</feature>
<protein>
    <submittedName>
        <fullName evidence="2">Uncharacterized protein</fullName>
    </submittedName>
</protein>
<name>A0A2P2PIH2_RHIMU</name>
<keyword evidence="1" id="KW-1133">Transmembrane helix</keyword>
<dbReference type="EMBL" id="GGEC01074094">
    <property type="protein sequence ID" value="MBX54578.1"/>
    <property type="molecule type" value="Transcribed_RNA"/>
</dbReference>